<proteinExistence type="predicted"/>
<accession>A0A3M7T3B6</accession>
<dbReference type="EMBL" id="REGN01000368">
    <property type="protein sequence ID" value="RNA42399.1"/>
    <property type="molecule type" value="Genomic_DNA"/>
</dbReference>
<sequence>MIELKQTSQPQHKYKFVVEIRAGSSTEILVELFNGIIKMINIKRDKLESRTKKIHFKMEIDNENKPDCKSQ</sequence>
<evidence type="ECO:0000313" key="2">
    <source>
        <dbReference type="Proteomes" id="UP000276133"/>
    </source>
</evidence>
<protein>
    <submittedName>
        <fullName evidence="1">Uncharacterized protein</fullName>
    </submittedName>
</protein>
<dbReference type="AlphaFoldDB" id="A0A3M7T3B6"/>
<name>A0A3M7T3B6_BRAPC</name>
<organism evidence="1 2">
    <name type="scientific">Brachionus plicatilis</name>
    <name type="common">Marine rotifer</name>
    <name type="synonym">Brachionus muelleri</name>
    <dbReference type="NCBI Taxonomy" id="10195"/>
    <lineage>
        <taxon>Eukaryota</taxon>
        <taxon>Metazoa</taxon>
        <taxon>Spiralia</taxon>
        <taxon>Gnathifera</taxon>
        <taxon>Rotifera</taxon>
        <taxon>Eurotatoria</taxon>
        <taxon>Monogononta</taxon>
        <taxon>Pseudotrocha</taxon>
        <taxon>Ploima</taxon>
        <taxon>Brachionidae</taxon>
        <taxon>Brachionus</taxon>
    </lineage>
</organism>
<reference evidence="1 2" key="1">
    <citation type="journal article" date="2018" name="Sci. Rep.">
        <title>Genomic signatures of local adaptation to the degree of environmental predictability in rotifers.</title>
        <authorList>
            <person name="Franch-Gras L."/>
            <person name="Hahn C."/>
            <person name="Garcia-Roger E.M."/>
            <person name="Carmona M.J."/>
            <person name="Serra M."/>
            <person name="Gomez A."/>
        </authorList>
    </citation>
    <scope>NUCLEOTIDE SEQUENCE [LARGE SCALE GENOMIC DNA]</scope>
    <source>
        <strain evidence="1">HYR1</strain>
    </source>
</reference>
<dbReference type="Proteomes" id="UP000276133">
    <property type="component" value="Unassembled WGS sequence"/>
</dbReference>
<comment type="caution">
    <text evidence="1">The sequence shown here is derived from an EMBL/GenBank/DDBJ whole genome shotgun (WGS) entry which is preliminary data.</text>
</comment>
<evidence type="ECO:0000313" key="1">
    <source>
        <dbReference type="EMBL" id="RNA42399.1"/>
    </source>
</evidence>
<keyword evidence="2" id="KW-1185">Reference proteome</keyword>
<gene>
    <name evidence="1" type="ORF">BpHYR1_004029</name>
</gene>